<evidence type="ECO:0000313" key="3">
    <source>
        <dbReference type="Proteomes" id="UP000196485"/>
    </source>
</evidence>
<dbReference type="EMBL" id="PYLY01000068">
    <property type="protein sequence ID" value="PST97399.1"/>
    <property type="molecule type" value="Genomic_DNA"/>
</dbReference>
<protein>
    <submittedName>
        <fullName evidence="1">Cell division protein FtsZ</fullName>
    </submittedName>
    <submittedName>
        <fullName evidence="2">SOS cell division inhibitor</fullName>
    </submittedName>
</protein>
<dbReference type="GO" id="GO:0051782">
    <property type="term" value="P:negative regulation of cell division"/>
    <property type="evidence" value="ECO:0007669"/>
    <property type="project" value="InterPro"/>
</dbReference>
<dbReference type="GO" id="GO:0009432">
    <property type="term" value="P:SOS response"/>
    <property type="evidence" value="ECO:0007669"/>
    <property type="project" value="InterPro"/>
</dbReference>
<dbReference type="InterPro" id="IPR027417">
    <property type="entry name" value="P-loop_NTPase"/>
</dbReference>
<evidence type="ECO:0000313" key="2">
    <source>
        <dbReference type="EMBL" id="SMY15646.1"/>
    </source>
</evidence>
<dbReference type="RefSeq" id="WP_060999203.1">
    <property type="nucleotide sequence ID" value="NZ_FYAH01000001.1"/>
</dbReference>
<dbReference type="Pfam" id="PF03846">
    <property type="entry name" value="SulA"/>
    <property type="match status" value="1"/>
</dbReference>
<evidence type="ECO:0000313" key="4">
    <source>
        <dbReference type="Proteomes" id="UP000241858"/>
    </source>
</evidence>
<dbReference type="Gene3D" id="3.40.50.300">
    <property type="entry name" value="P-loop containing nucleotide triphosphate hydrolases"/>
    <property type="match status" value="1"/>
</dbReference>
<proteinExistence type="predicted"/>
<dbReference type="OrthoDB" id="9811176at2"/>
<dbReference type="Proteomes" id="UP000196485">
    <property type="component" value="Unassembled WGS sequence"/>
</dbReference>
<keyword evidence="1" id="KW-0131">Cell cycle</keyword>
<name>A0A1B8HZ34_9GAMM</name>
<reference evidence="2" key="2">
    <citation type="submission" date="2017-06" db="EMBL/GenBank/DDBJ databases">
        <authorList>
            <person name="Kim H.J."/>
            <person name="Triplett B.A."/>
        </authorList>
    </citation>
    <scope>NUCLEOTIDE SEQUENCE [LARGE SCALE GENOMIC DNA]</scope>
    <source>
        <strain evidence="2">Type strain: CECT 9192</strain>
    </source>
</reference>
<evidence type="ECO:0000313" key="1">
    <source>
        <dbReference type="EMBL" id="PST97399.1"/>
    </source>
</evidence>
<organism evidence="1 4">
    <name type="scientific">Photobacterium aquimaris</name>
    <dbReference type="NCBI Taxonomy" id="512643"/>
    <lineage>
        <taxon>Bacteria</taxon>
        <taxon>Pseudomonadati</taxon>
        <taxon>Pseudomonadota</taxon>
        <taxon>Gammaproteobacteria</taxon>
        <taxon>Vibrionales</taxon>
        <taxon>Vibrionaceae</taxon>
        <taxon>Photobacterium</taxon>
    </lineage>
</organism>
<dbReference type="SUPFAM" id="SSF52540">
    <property type="entry name" value="P-loop containing nucleoside triphosphate hydrolases"/>
    <property type="match status" value="1"/>
</dbReference>
<sequence length="156" mass="17381">MKALMQTQEFITASDVYKATFGSHLNDVASPSRAVPIEVSYSEQQQAQLAYFLRLLKQANEENRWIMFIGQDALLDKQLLINAGIDINKVLLLKNAKNQSKHLLMAKALEMGNCSAVIVTGEIEEFNTPIITTAAEQGKTLAFVLNQNIKAQLTFH</sequence>
<dbReference type="AlphaFoldDB" id="A0A1B8HZ34"/>
<accession>A0A1B8HZ34</accession>
<dbReference type="GO" id="GO:0051301">
    <property type="term" value="P:cell division"/>
    <property type="evidence" value="ECO:0007669"/>
    <property type="project" value="UniProtKB-KW"/>
</dbReference>
<reference evidence="3" key="1">
    <citation type="submission" date="2017-06" db="EMBL/GenBank/DDBJ databases">
        <authorList>
            <person name="Rodrigo-Torres L."/>
            <person name="Arahal R. D."/>
            <person name="Lucena T."/>
        </authorList>
    </citation>
    <scope>NUCLEOTIDE SEQUENCE [LARGE SCALE GENOMIC DNA]</scope>
    <source>
        <strain evidence="3">type strain: CECT 9192</strain>
    </source>
</reference>
<keyword evidence="1" id="KW-0132">Cell division</keyword>
<dbReference type="InterPro" id="IPR004596">
    <property type="entry name" value="Cell_div_suppressor_SulA"/>
</dbReference>
<keyword evidence="3" id="KW-1185">Reference proteome</keyword>
<dbReference type="Proteomes" id="UP000241858">
    <property type="component" value="Unassembled WGS sequence"/>
</dbReference>
<reference evidence="1 4" key="3">
    <citation type="submission" date="2018-03" db="EMBL/GenBank/DDBJ databases">
        <title>Whole genome sequencing of Histamine producing bacteria.</title>
        <authorList>
            <person name="Butler K."/>
        </authorList>
    </citation>
    <scope>NUCLEOTIDE SEQUENCE [LARGE SCALE GENOMIC DNA]</scope>
    <source>
        <strain evidence="1 4">DSM 23343</strain>
    </source>
</reference>
<gene>
    <name evidence="1" type="ORF">C0W81_19715</name>
    <name evidence="2" type="ORF">PAQU9191_00869</name>
</gene>
<dbReference type="EMBL" id="FYAH01000001">
    <property type="protein sequence ID" value="SMY15646.1"/>
    <property type="molecule type" value="Genomic_DNA"/>
</dbReference>